<evidence type="ECO:0000313" key="4">
    <source>
        <dbReference type="Proteomes" id="UP001310248"/>
    </source>
</evidence>
<dbReference type="Pfam" id="PF00106">
    <property type="entry name" value="adh_short"/>
    <property type="match status" value="1"/>
</dbReference>
<reference evidence="3 4" key="2">
    <citation type="submission" date="2023-12" db="EMBL/GenBank/DDBJ databases">
        <authorList>
            <consortium name="Cladostephus spongiosus"/>
            <person name="Lorente B."/>
            <person name="Cabral C."/>
            <person name="Frias J."/>
            <person name="Faria J."/>
            <person name="Toubarro D."/>
        </authorList>
    </citation>
    <scope>NUCLEOTIDE SEQUENCE [LARGE SCALE GENOMIC DNA]</scope>
    <source>
        <strain evidence="3 4">ZMCS4</strain>
    </source>
</reference>
<comment type="similarity">
    <text evidence="1">Belongs to the short-chain dehydrogenases/reductases (SDR) family.</text>
</comment>
<evidence type="ECO:0000256" key="1">
    <source>
        <dbReference type="ARBA" id="ARBA00006484"/>
    </source>
</evidence>
<keyword evidence="2" id="KW-0560">Oxidoreductase</keyword>
<keyword evidence="4" id="KW-1185">Reference proteome</keyword>
<dbReference type="InterPro" id="IPR036291">
    <property type="entry name" value="NAD(P)-bd_dom_sf"/>
</dbReference>
<dbReference type="PRINTS" id="PR00081">
    <property type="entry name" value="GDHRDH"/>
</dbReference>
<evidence type="ECO:0000313" key="3">
    <source>
        <dbReference type="EMBL" id="MEE1673967.1"/>
    </source>
</evidence>
<protein>
    <submittedName>
        <fullName evidence="3">SDR family NAD(P)-dependent oxidoreductase</fullName>
    </submittedName>
</protein>
<dbReference type="RefSeq" id="WP_329775188.1">
    <property type="nucleotide sequence ID" value="NZ_JAYDYW010000006.1"/>
</dbReference>
<proteinExistence type="inferred from homology"/>
<evidence type="ECO:0000256" key="2">
    <source>
        <dbReference type="ARBA" id="ARBA00023002"/>
    </source>
</evidence>
<dbReference type="Proteomes" id="UP001310248">
    <property type="component" value="Unassembled WGS sequence"/>
</dbReference>
<dbReference type="PANTHER" id="PTHR44196:SF1">
    <property type="entry name" value="DEHYDROGENASE_REDUCTASE SDR FAMILY MEMBER 7B"/>
    <property type="match status" value="1"/>
</dbReference>
<dbReference type="SUPFAM" id="SSF51735">
    <property type="entry name" value="NAD(P)-binding Rossmann-fold domains"/>
    <property type="match status" value="1"/>
</dbReference>
<dbReference type="PANTHER" id="PTHR44196">
    <property type="entry name" value="DEHYDROGENASE/REDUCTASE SDR FAMILY MEMBER 7B"/>
    <property type="match status" value="1"/>
</dbReference>
<organism evidence="3 4">
    <name type="scientific">Agarivorans aestuarii</name>
    <dbReference type="NCBI Taxonomy" id="1563703"/>
    <lineage>
        <taxon>Bacteria</taxon>
        <taxon>Pseudomonadati</taxon>
        <taxon>Pseudomonadota</taxon>
        <taxon>Gammaproteobacteria</taxon>
        <taxon>Alteromonadales</taxon>
        <taxon>Alteromonadaceae</taxon>
        <taxon>Agarivorans</taxon>
    </lineage>
</organism>
<dbReference type="PROSITE" id="PS00061">
    <property type="entry name" value="ADH_SHORT"/>
    <property type="match status" value="1"/>
</dbReference>
<accession>A0ABU7G3Y2</accession>
<dbReference type="Gene3D" id="3.40.50.720">
    <property type="entry name" value="NAD(P)-binding Rossmann-like Domain"/>
    <property type="match status" value="1"/>
</dbReference>
<comment type="caution">
    <text evidence="3">The sequence shown here is derived from an EMBL/GenBank/DDBJ whole genome shotgun (WGS) entry which is preliminary data.</text>
</comment>
<dbReference type="InterPro" id="IPR002347">
    <property type="entry name" value="SDR_fam"/>
</dbReference>
<name>A0ABU7G3Y2_9ALTE</name>
<dbReference type="EMBL" id="JAYDYW010000006">
    <property type="protein sequence ID" value="MEE1673967.1"/>
    <property type="molecule type" value="Genomic_DNA"/>
</dbReference>
<sequence length="240" mass="26160">MNILITGASSGIGKQLALDYQKLGHKVWGQGRNQQRLQALTDQGITPLQVELSDLEQVRSSFASLPAMDLIVLCAGNCEYLDPQRFDAKLFERVWQSNVLTIANCLDALWENLKPGSQLALVGSLAHLLPFSQAGAYGSSKAAVHYLAQALGTDLGGKQVSVYCIQPGFVRTPLTDKNSFAMPSIISPEQASQSIIKGLTKGKTVINFPSLFSGFLHILSCLPHRWQQNICRRLAHKEGA</sequence>
<dbReference type="InterPro" id="IPR020904">
    <property type="entry name" value="Sc_DH/Rdtase_CS"/>
</dbReference>
<gene>
    <name evidence="3" type="ORF">SNR37_003394</name>
</gene>
<reference evidence="4" key="1">
    <citation type="submission" date="2023-07" db="EMBL/GenBank/DDBJ databases">
        <title>Draft genome sequence of Agarivorans aestuarii strain ZMCS4, a CAZymes producing bacteria isolated from the marine brown algae Clodostephus spongiosus.</title>
        <authorList>
            <person name="Lorente B."/>
            <person name="Cabral C."/>
            <person name="Frias J."/>
            <person name="Faria J."/>
            <person name="Toubarro D."/>
        </authorList>
    </citation>
    <scope>NUCLEOTIDE SEQUENCE [LARGE SCALE GENOMIC DNA]</scope>
    <source>
        <strain evidence="4">ZMCS4</strain>
    </source>
</reference>